<keyword evidence="4" id="KW-1185">Reference proteome</keyword>
<feature type="coiled-coil region" evidence="1">
    <location>
        <begin position="60"/>
        <end position="101"/>
    </location>
</feature>
<evidence type="ECO:0000313" key="4">
    <source>
        <dbReference type="Proteomes" id="UP001497512"/>
    </source>
</evidence>
<accession>A0ABP0TYR2</accession>
<feature type="compositionally biased region" description="Polar residues" evidence="2">
    <location>
        <begin position="1"/>
        <end position="16"/>
    </location>
</feature>
<organism evidence="3 4">
    <name type="scientific">Sphagnum troendelagicum</name>
    <dbReference type="NCBI Taxonomy" id="128251"/>
    <lineage>
        <taxon>Eukaryota</taxon>
        <taxon>Viridiplantae</taxon>
        <taxon>Streptophyta</taxon>
        <taxon>Embryophyta</taxon>
        <taxon>Bryophyta</taxon>
        <taxon>Sphagnophytina</taxon>
        <taxon>Sphagnopsida</taxon>
        <taxon>Sphagnales</taxon>
        <taxon>Sphagnaceae</taxon>
        <taxon>Sphagnum</taxon>
    </lineage>
</organism>
<name>A0ABP0TYR2_9BRYO</name>
<evidence type="ECO:0000256" key="1">
    <source>
        <dbReference type="SAM" id="Coils"/>
    </source>
</evidence>
<dbReference type="Proteomes" id="UP001497512">
    <property type="component" value="Chromosome 17"/>
</dbReference>
<sequence>MYEPSPLSQTRLSDTMTRSRKPHYTGSNPFQDDLADYEEKQLSQLNATKKMNSRAMSKASEELKDDVAAVTQSLAANEEEVETLKQSLREESDNVMHLTNELAKVA</sequence>
<evidence type="ECO:0000256" key="2">
    <source>
        <dbReference type="SAM" id="MobiDB-lite"/>
    </source>
</evidence>
<reference evidence="3" key="1">
    <citation type="submission" date="2024-02" db="EMBL/GenBank/DDBJ databases">
        <authorList>
            <consortium name="ELIXIR-Norway"/>
            <consortium name="Elixir Norway"/>
        </authorList>
    </citation>
    <scope>NUCLEOTIDE SEQUENCE</scope>
</reference>
<feature type="region of interest" description="Disordered" evidence="2">
    <location>
        <begin position="1"/>
        <end position="33"/>
    </location>
</feature>
<dbReference type="EMBL" id="OZ019909">
    <property type="protein sequence ID" value="CAK9208751.1"/>
    <property type="molecule type" value="Genomic_DNA"/>
</dbReference>
<keyword evidence="1" id="KW-0175">Coiled coil</keyword>
<proteinExistence type="predicted"/>
<gene>
    <name evidence="3" type="ORF">CSSPTR1EN2_LOCUS9340</name>
</gene>
<protein>
    <submittedName>
        <fullName evidence="3">Uncharacterized protein</fullName>
    </submittedName>
</protein>
<evidence type="ECO:0000313" key="3">
    <source>
        <dbReference type="EMBL" id="CAK9208751.1"/>
    </source>
</evidence>